<keyword evidence="2 4" id="KW-0560">Oxidoreductase</keyword>
<feature type="active site" evidence="3">
    <location>
        <position position="245"/>
    </location>
</feature>
<dbReference type="eggNOG" id="COG1012">
    <property type="taxonomic scope" value="Bacteria"/>
</dbReference>
<protein>
    <submittedName>
        <fullName evidence="6">Aldehyde dehydrogenase</fullName>
    </submittedName>
</protein>
<evidence type="ECO:0000256" key="3">
    <source>
        <dbReference type="PROSITE-ProRule" id="PRU10007"/>
    </source>
</evidence>
<dbReference type="RefSeq" id="WP_024005879.1">
    <property type="nucleotide sequence ID" value="NZ_KI650980.1"/>
</dbReference>
<dbReference type="InterPro" id="IPR016163">
    <property type="entry name" value="Ald_DH_C"/>
</dbReference>
<dbReference type="OrthoDB" id="6187633at2"/>
<proteinExistence type="inferred from homology"/>
<keyword evidence="7" id="KW-1185">Reference proteome</keyword>
<feature type="domain" description="Aldehyde dehydrogenase" evidence="5">
    <location>
        <begin position="19"/>
        <end position="465"/>
    </location>
</feature>
<dbReference type="Proteomes" id="UP000018733">
    <property type="component" value="Unassembled WGS sequence"/>
</dbReference>
<evidence type="ECO:0000313" key="7">
    <source>
        <dbReference type="Proteomes" id="UP000018733"/>
    </source>
</evidence>
<comment type="similarity">
    <text evidence="1 4">Belongs to the aldehyde dehydrogenase family.</text>
</comment>
<name>V8QQT1_9BURK</name>
<dbReference type="InterPro" id="IPR016161">
    <property type="entry name" value="Ald_DH/histidinol_DH"/>
</dbReference>
<reference evidence="6 7" key="1">
    <citation type="journal article" date="2014" name="Genome Announc.">
        <title>Draft Genome Sequence of Advenella kashmirensis Strain W13003, a Polycyclic Aromatic Hydrocarbon-Degrading Bacterium.</title>
        <authorList>
            <person name="Wang X."/>
            <person name="Jin D."/>
            <person name="Zhou L."/>
            <person name="Wu L."/>
            <person name="An W."/>
            <person name="Zhao L."/>
        </authorList>
    </citation>
    <scope>NUCLEOTIDE SEQUENCE [LARGE SCALE GENOMIC DNA]</scope>
    <source>
        <strain evidence="6 7">W13003</strain>
    </source>
</reference>
<dbReference type="SUPFAM" id="SSF53720">
    <property type="entry name" value="ALDH-like"/>
    <property type="match status" value="1"/>
</dbReference>
<dbReference type="PATRIC" id="fig|1424334.3.peg.2938"/>
<dbReference type="AlphaFoldDB" id="V8QQT1"/>
<dbReference type="PROSITE" id="PS00687">
    <property type="entry name" value="ALDEHYDE_DEHYDR_GLU"/>
    <property type="match status" value="1"/>
</dbReference>
<evidence type="ECO:0000256" key="1">
    <source>
        <dbReference type="ARBA" id="ARBA00009986"/>
    </source>
</evidence>
<organism evidence="6 7">
    <name type="scientific">Advenella kashmirensis W13003</name>
    <dbReference type="NCBI Taxonomy" id="1424334"/>
    <lineage>
        <taxon>Bacteria</taxon>
        <taxon>Pseudomonadati</taxon>
        <taxon>Pseudomonadota</taxon>
        <taxon>Betaproteobacteria</taxon>
        <taxon>Burkholderiales</taxon>
        <taxon>Alcaligenaceae</taxon>
    </lineage>
</organism>
<dbReference type="Gene3D" id="3.40.605.10">
    <property type="entry name" value="Aldehyde Dehydrogenase, Chain A, domain 1"/>
    <property type="match status" value="1"/>
</dbReference>
<dbReference type="InterPro" id="IPR029510">
    <property type="entry name" value="Ald_DH_CS_GLU"/>
</dbReference>
<dbReference type="EMBL" id="AYXT01000010">
    <property type="protein sequence ID" value="ETF01997.1"/>
    <property type="molecule type" value="Genomic_DNA"/>
</dbReference>
<evidence type="ECO:0000313" key="6">
    <source>
        <dbReference type="EMBL" id="ETF01997.1"/>
    </source>
</evidence>
<dbReference type="HOGENOM" id="CLU_005391_0_2_4"/>
<evidence type="ECO:0000256" key="4">
    <source>
        <dbReference type="RuleBase" id="RU003345"/>
    </source>
</evidence>
<dbReference type="STRING" id="1424334.W822_14625"/>
<dbReference type="Pfam" id="PF00171">
    <property type="entry name" value="Aldedh"/>
    <property type="match status" value="1"/>
</dbReference>
<dbReference type="FunFam" id="3.40.605.10:FF:000007">
    <property type="entry name" value="NAD/NADP-dependent betaine aldehyde dehydrogenase"/>
    <property type="match status" value="1"/>
</dbReference>
<accession>V8QQT1</accession>
<evidence type="ECO:0000259" key="5">
    <source>
        <dbReference type="Pfam" id="PF00171"/>
    </source>
</evidence>
<gene>
    <name evidence="6" type="ORF">W822_14625</name>
</gene>
<dbReference type="PANTHER" id="PTHR42804">
    <property type="entry name" value="ALDEHYDE DEHYDROGENASE"/>
    <property type="match status" value="1"/>
</dbReference>
<dbReference type="CDD" id="cd07138">
    <property type="entry name" value="ALDH_CddD_SSP0762"/>
    <property type="match status" value="1"/>
</dbReference>
<dbReference type="GO" id="GO:0016620">
    <property type="term" value="F:oxidoreductase activity, acting on the aldehyde or oxo group of donors, NAD or NADP as acceptor"/>
    <property type="evidence" value="ECO:0007669"/>
    <property type="project" value="InterPro"/>
</dbReference>
<dbReference type="FunFam" id="3.40.605.10:FF:000026">
    <property type="entry name" value="Aldehyde dehydrogenase, putative"/>
    <property type="match status" value="1"/>
</dbReference>
<dbReference type="InterPro" id="IPR015590">
    <property type="entry name" value="Aldehyde_DH_dom"/>
</dbReference>
<dbReference type="Gene3D" id="3.40.309.10">
    <property type="entry name" value="Aldehyde Dehydrogenase, Chain A, domain 2"/>
    <property type="match status" value="1"/>
</dbReference>
<sequence>MLKHNHLFIDGAMTIAQGEDELPVTDSFTEEVFARYRSASREDVQEAVAAARRAFTGWSNTPLNERIAAVRGVAAALSVHSEVLASAISREVGMPCKLSARIQVGAPIAAWESYAELAADVDWETRVGHSLVQKVPVGVVACITPWNYPLHQITGKIVPALLAGCTVVLKPSEIAPTSAFMLAEAIHKAGLPPGVFNLVHGSGPDVGETLISHPDVDMISFTGSTHAGRHIASVAGRDIKRLALELGGKSAALVLPGADLSLAVKATMASCMLNSGQTCSSMTRLLVQRSMLHEVEQLAKELLAGYRMGDPADAGTRLGPLVSKMQQQKVQAMIEAALAQGAQTIESYQPVPDRGFFVPATVLSEVSPDMTIANEEVFGPVLSIICYDDVENGIELANGTEYGLAGAVWGPPDEATLSVARRIRAGQVDINGAPFNPAAPFGGFKKSGIGRENGKDGIEEFLETVAIQLPAKFFELSSL</sequence>
<dbReference type="PANTHER" id="PTHR42804:SF1">
    <property type="entry name" value="ALDEHYDE DEHYDROGENASE-RELATED"/>
    <property type="match status" value="1"/>
</dbReference>
<dbReference type="InterPro" id="IPR016162">
    <property type="entry name" value="Ald_DH_N"/>
</dbReference>
<comment type="caution">
    <text evidence="6">The sequence shown here is derived from an EMBL/GenBank/DDBJ whole genome shotgun (WGS) entry which is preliminary data.</text>
</comment>
<evidence type="ECO:0000256" key="2">
    <source>
        <dbReference type="ARBA" id="ARBA00023002"/>
    </source>
</evidence>